<protein>
    <recommendedName>
        <fullName evidence="3">Peptidase M15A C-terminal domain-containing protein</fullName>
    </recommendedName>
</protein>
<dbReference type="RefSeq" id="WP_252951805.1">
    <property type="nucleotide sequence ID" value="NZ_JAFIRR010000016.1"/>
</dbReference>
<proteinExistence type="predicted"/>
<dbReference type="InterPro" id="IPR009045">
    <property type="entry name" value="Zn_M74/Hedgehog-like"/>
</dbReference>
<accession>A0ABT1CZX2</accession>
<dbReference type="EMBL" id="JAFIRR010000016">
    <property type="protein sequence ID" value="MCO6415209.1"/>
    <property type="molecule type" value="Genomic_DNA"/>
</dbReference>
<dbReference type="Gene3D" id="3.30.1380.10">
    <property type="match status" value="1"/>
</dbReference>
<dbReference type="Proteomes" id="UP001523392">
    <property type="component" value="Unassembled WGS sequence"/>
</dbReference>
<evidence type="ECO:0000313" key="1">
    <source>
        <dbReference type="EMBL" id="MCO6415209.1"/>
    </source>
</evidence>
<evidence type="ECO:0000313" key="2">
    <source>
        <dbReference type="Proteomes" id="UP001523392"/>
    </source>
</evidence>
<sequence>MLSVDLDAPCGRFLRLRDLVEAGETWQRTRVPNLPERPETILSMHKLAEEILDPVIAEFGPLEVTYGFSSRALARMVPGRIDPTRDQHAGHELKEDGTPICSRLGQAADFRIEGICSGQIAHWIVNRRTFDRMYFYGADRPLHISIGPEEKRALVTMLPGPSGRRVPQVRPLRWLADRFG</sequence>
<reference evidence="1 2" key="1">
    <citation type="submission" date="2021-12" db="EMBL/GenBank/DDBJ databases">
        <title>Siccirubricoccus leaddurans sp. nov., a high concentration Zn2+ tolerance bacterium.</title>
        <authorList>
            <person name="Cao Y."/>
        </authorList>
    </citation>
    <scope>NUCLEOTIDE SEQUENCE [LARGE SCALE GENOMIC DNA]</scope>
    <source>
        <strain evidence="1 2">KC 17139</strain>
    </source>
</reference>
<keyword evidence="2" id="KW-1185">Reference proteome</keyword>
<comment type="caution">
    <text evidence="1">The sequence shown here is derived from an EMBL/GenBank/DDBJ whole genome shotgun (WGS) entry which is preliminary data.</text>
</comment>
<name>A0ABT1CZX2_9PROT</name>
<gene>
    <name evidence="1" type="ORF">JYK14_03335</name>
</gene>
<dbReference type="SUPFAM" id="SSF55166">
    <property type="entry name" value="Hedgehog/DD-peptidase"/>
    <property type="match status" value="1"/>
</dbReference>
<organism evidence="1 2">
    <name type="scientific">Siccirubricoccus soli</name>
    <dbReference type="NCBI Taxonomy" id="2899147"/>
    <lineage>
        <taxon>Bacteria</taxon>
        <taxon>Pseudomonadati</taxon>
        <taxon>Pseudomonadota</taxon>
        <taxon>Alphaproteobacteria</taxon>
        <taxon>Acetobacterales</taxon>
        <taxon>Roseomonadaceae</taxon>
        <taxon>Siccirubricoccus</taxon>
    </lineage>
</organism>
<evidence type="ECO:0008006" key="3">
    <source>
        <dbReference type="Google" id="ProtNLM"/>
    </source>
</evidence>